<dbReference type="EMBL" id="MN740936">
    <property type="protein sequence ID" value="QHU18615.1"/>
    <property type="molecule type" value="Genomic_DNA"/>
</dbReference>
<organism evidence="2">
    <name type="scientific">viral metagenome</name>
    <dbReference type="NCBI Taxonomy" id="1070528"/>
    <lineage>
        <taxon>unclassified sequences</taxon>
        <taxon>metagenomes</taxon>
        <taxon>organismal metagenomes</taxon>
    </lineage>
</organism>
<dbReference type="Gene3D" id="3.30.40.220">
    <property type="match status" value="2"/>
</dbReference>
<name>A0A6C0KKW5_9ZZZZ</name>
<evidence type="ECO:0000256" key="1">
    <source>
        <dbReference type="SAM" id="MobiDB-lite"/>
    </source>
</evidence>
<dbReference type="AlphaFoldDB" id="A0A6C0KKW5"/>
<sequence length="595" mass="69155">MSNPCQATIQQGPRKGSPCENRTDTAYCLKHARVRLIEEAKEKDIRYCDIARGCVAVLEEGQVSCKTCLHKARIRDRTVDGKKRSDPNLCLDCGVHMNVDNRAKGKHDKPLRRCVTCYEKHRMIEDNRPKRERKYKQEGFQNKHVTWNHYVKSAKKRNLDFTLSKALFESLLIQPCFYCGYSVPNQINGIDRVDNNKGYIEGNVVPCCELCNTLKGTNHPQEFIDKLYTIHEYAVTTISIKQELVEKWSSTFLSRGRPIYSSYFKSAQSRSIPFVLSEDEFNTIISQSCYLCGLESSATNSNGIDRFDNNHGYDLDNCRPCCGHCNLLKKDIPYEILIQQAKKIHALYDELTHMIHFYTIPVRTSKVEKRVANDTPVVADSIGRIYKPINEIIIPPPILPSLTTLLKQDIKKEFSPPKQWKVKQIFEAIQQNNENQYKEYCEQNNDLSDVIDWPVTWSTFILSVKEKSFVASESIIRAFVENLRRIRHNQLCYEKNKSIVERDDRQQWPATTIVRAFLEGKIEHFKEYTEKQTGDDPDSPIWQKRWNTFVENLEENKEDNHELQALCSKFLTAQRTKRYRHSFHTTSSNPSTEIP</sequence>
<reference evidence="2" key="1">
    <citation type="journal article" date="2020" name="Nature">
        <title>Giant virus diversity and host interactions through global metagenomics.</title>
        <authorList>
            <person name="Schulz F."/>
            <person name="Roux S."/>
            <person name="Paez-Espino D."/>
            <person name="Jungbluth S."/>
            <person name="Walsh D.A."/>
            <person name="Denef V.J."/>
            <person name="McMahon K.D."/>
            <person name="Konstantinidis K.T."/>
            <person name="Eloe-Fadrosh E.A."/>
            <person name="Kyrpides N.C."/>
            <person name="Woyke T."/>
        </authorList>
    </citation>
    <scope>NUCLEOTIDE SEQUENCE</scope>
    <source>
        <strain evidence="2">GVMAG-S-3300013006-158</strain>
    </source>
</reference>
<evidence type="ECO:0000313" key="2">
    <source>
        <dbReference type="EMBL" id="QHU18615.1"/>
    </source>
</evidence>
<feature type="compositionally biased region" description="Polar residues" evidence="1">
    <location>
        <begin position="1"/>
        <end position="11"/>
    </location>
</feature>
<proteinExistence type="predicted"/>
<accession>A0A6C0KKW5</accession>
<feature type="region of interest" description="Disordered" evidence="1">
    <location>
        <begin position="1"/>
        <end position="21"/>
    </location>
</feature>
<protein>
    <submittedName>
        <fullName evidence="2">Uncharacterized protein</fullName>
    </submittedName>
</protein>